<keyword evidence="3" id="KW-0067">ATP-binding</keyword>
<dbReference type="GO" id="GO:0016787">
    <property type="term" value="F:hydrolase activity"/>
    <property type="evidence" value="ECO:0007669"/>
    <property type="project" value="UniProtKB-KW"/>
</dbReference>
<dbReference type="InterPro" id="IPR050628">
    <property type="entry name" value="SNF2_RAD54_helicase_TF"/>
</dbReference>
<keyword evidence="1" id="KW-0547">Nucleotide-binding</keyword>
<organism evidence="6 7">
    <name type="scientific">Seminavis robusta</name>
    <dbReference type="NCBI Taxonomy" id="568900"/>
    <lineage>
        <taxon>Eukaryota</taxon>
        <taxon>Sar</taxon>
        <taxon>Stramenopiles</taxon>
        <taxon>Ochrophyta</taxon>
        <taxon>Bacillariophyta</taxon>
        <taxon>Bacillariophyceae</taxon>
        <taxon>Bacillariophycidae</taxon>
        <taxon>Naviculales</taxon>
        <taxon>Naviculaceae</taxon>
        <taxon>Seminavis</taxon>
    </lineage>
</organism>
<evidence type="ECO:0000256" key="2">
    <source>
        <dbReference type="ARBA" id="ARBA00022801"/>
    </source>
</evidence>
<dbReference type="PROSITE" id="PS51194">
    <property type="entry name" value="HELICASE_CTER"/>
    <property type="match status" value="1"/>
</dbReference>
<proteinExistence type="predicted"/>
<feature type="compositionally biased region" description="Low complexity" evidence="4">
    <location>
        <begin position="81"/>
        <end position="95"/>
    </location>
</feature>
<evidence type="ECO:0000313" key="6">
    <source>
        <dbReference type="EMBL" id="CAB9515341.1"/>
    </source>
</evidence>
<dbReference type="SUPFAM" id="SSF52540">
    <property type="entry name" value="P-loop containing nucleoside triphosphate hydrolases"/>
    <property type="match status" value="2"/>
</dbReference>
<feature type="region of interest" description="Disordered" evidence="4">
    <location>
        <begin position="1"/>
        <end position="95"/>
    </location>
</feature>
<dbReference type="Pfam" id="PF00176">
    <property type="entry name" value="SNF2-rel_dom"/>
    <property type="match status" value="1"/>
</dbReference>
<dbReference type="OrthoDB" id="204028at2759"/>
<name>A0A9N8E9X1_9STRA</name>
<dbReference type="EMBL" id="CAICTM010000708">
    <property type="protein sequence ID" value="CAB9515341.1"/>
    <property type="molecule type" value="Genomic_DNA"/>
</dbReference>
<evidence type="ECO:0000313" key="7">
    <source>
        <dbReference type="Proteomes" id="UP001153069"/>
    </source>
</evidence>
<dbReference type="Gene3D" id="3.40.50.10810">
    <property type="entry name" value="Tandem AAA-ATPase domain"/>
    <property type="match status" value="1"/>
</dbReference>
<dbReference type="AlphaFoldDB" id="A0A9N8E9X1"/>
<evidence type="ECO:0000259" key="5">
    <source>
        <dbReference type="PROSITE" id="PS51194"/>
    </source>
</evidence>
<dbReference type="GO" id="GO:0005634">
    <property type="term" value="C:nucleus"/>
    <property type="evidence" value="ECO:0007669"/>
    <property type="project" value="TreeGrafter"/>
</dbReference>
<evidence type="ECO:0000256" key="4">
    <source>
        <dbReference type="SAM" id="MobiDB-lite"/>
    </source>
</evidence>
<accession>A0A9N8E9X1</accession>
<dbReference type="Pfam" id="PF00271">
    <property type="entry name" value="Helicase_C"/>
    <property type="match status" value="1"/>
</dbReference>
<keyword evidence="2" id="KW-0378">Hydrolase</keyword>
<dbReference type="InterPro" id="IPR001650">
    <property type="entry name" value="Helicase_C-like"/>
</dbReference>
<dbReference type="SMART" id="SM00490">
    <property type="entry name" value="HELICc"/>
    <property type="match status" value="1"/>
</dbReference>
<sequence length="787" mass="86450">MASSSKSNEVVDLRSPPRPAKAIRIDDDGAILLDDDHEDGAPDRKRPSSNSNEDSNKRSKATSNGAAVRGLTGSRILSTLSNNTDRVSSNSTTTTTAAVKNSAVIAQNPARAYRPNVALPAATAKKTSDDDDEEICLVGTKGTNVLTDFPHSREHCVLQPMGSGDHEKHCPKCYCYCCDAPVVQCRLWSSHCHATHKGVTWQRERERVRLAGGPDKVQPETRQAPQQAVARAPVPAAVARVPTTTGTTTSTTNSSFFSDQNLQLYSNRNDPSEFSVQELLKQVASVYPREVSTPMTIQTPLKHYQRQSLAMMLDVENSTDAALAGSDETGIGRHRYHTRGGWLASEVGMGKTLMIIALVASDRGRILAPLELNRNNMALSSSCTRVKATLIVTSVSLLGQWEDEVLKHAPGLVCYRFHNSSRSSHGFDLPTSPGRELVARADIIITASTSSISKALKQQYEFQRIVIDESHLPAPSISFRHVKGVVAQRRWCVTATPCVSSLSELDAQIDFIGLGGDFKELKRIKLSRKLYFFAAVDTLKSVMTRHFKEMNMNDGSEALSLPGSTSRTVILQMSVEERQQYNMQKADISRSFLRDQTKFSTTTFRLRVADVLLSLPAKTKCQALLSDIQRVRQRDANLRVVVFTQYTESHKTIIKTLRRGGIDTLEFSGSTKADRRDKAIREFQSTGPGVKAFVITTRAGSVGMTLTAAKRVYLMEPSINPATEIQAAGRINRLGQTSKVTVTKFAFSDSLETNIIDLHQKVSRGEASLSDTHIPKASMHILISGLY</sequence>
<dbReference type="InterPro" id="IPR027417">
    <property type="entry name" value="P-loop_NTPase"/>
</dbReference>
<protein>
    <submittedName>
        <fullName evidence="6">Chromodomain-helicase-DNA-binding protein 1</fullName>
    </submittedName>
</protein>
<dbReference type="PANTHER" id="PTHR45626">
    <property type="entry name" value="TRANSCRIPTION TERMINATION FACTOR 2-RELATED"/>
    <property type="match status" value="1"/>
</dbReference>
<dbReference type="InterPro" id="IPR049730">
    <property type="entry name" value="SNF2/RAD54-like_C"/>
</dbReference>
<evidence type="ECO:0000256" key="1">
    <source>
        <dbReference type="ARBA" id="ARBA00022741"/>
    </source>
</evidence>
<feature type="domain" description="Helicase C-terminal" evidence="5">
    <location>
        <begin position="630"/>
        <end position="780"/>
    </location>
</feature>
<dbReference type="GO" id="GO:0006281">
    <property type="term" value="P:DNA repair"/>
    <property type="evidence" value="ECO:0007669"/>
    <property type="project" value="TreeGrafter"/>
</dbReference>
<dbReference type="InterPro" id="IPR014001">
    <property type="entry name" value="Helicase_ATP-bd"/>
</dbReference>
<reference evidence="6" key="1">
    <citation type="submission" date="2020-06" db="EMBL/GenBank/DDBJ databases">
        <authorList>
            <consortium name="Plant Systems Biology data submission"/>
        </authorList>
    </citation>
    <scope>NUCLEOTIDE SEQUENCE</scope>
    <source>
        <strain evidence="6">D6</strain>
    </source>
</reference>
<dbReference type="GO" id="GO:0005524">
    <property type="term" value="F:ATP binding"/>
    <property type="evidence" value="ECO:0007669"/>
    <property type="project" value="UniProtKB-KW"/>
</dbReference>
<dbReference type="GO" id="GO:0008094">
    <property type="term" value="F:ATP-dependent activity, acting on DNA"/>
    <property type="evidence" value="ECO:0007669"/>
    <property type="project" value="TreeGrafter"/>
</dbReference>
<keyword evidence="7" id="KW-1185">Reference proteome</keyword>
<evidence type="ECO:0000256" key="3">
    <source>
        <dbReference type="ARBA" id="ARBA00022840"/>
    </source>
</evidence>
<comment type="caution">
    <text evidence="6">The sequence shown here is derived from an EMBL/GenBank/DDBJ whole genome shotgun (WGS) entry which is preliminary data.</text>
</comment>
<dbReference type="CDD" id="cd18793">
    <property type="entry name" value="SF2_C_SNF"/>
    <property type="match status" value="1"/>
</dbReference>
<dbReference type="Gene3D" id="3.40.50.300">
    <property type="entry name" value="P-loop containing nucleotide triphosphate hydrolases"/>
    <property type="match status" value="1"/>
</dbReference>
<gene>
    <name evidence="6" type="ORF">SEMRO_709_G190850.1</name>
</gene>
<dbReference type="Proteomes" id="UP001153069">
    <property type="component" value="Unassembled WGS sequence"/>
</dbReference>
<dbReference type="InterPro" id="IPR000330">
    <property type="entry name" value="SNF2_N"/>
</dbReference>
<dbReference type="SMART" id="SM00487">
    <property type="entry name" value="DEXDc"/>
    <property type="match status" value="1"/>
</dbReference>
<dbReference type="InterPro" id="IPR038718">
    <property type="entry name" value="SNF2-like_sf"/>
</dbReference>